<accession>A0A077MFY9</accession>
<name>A0A077MFY9_9MICO</name>
<dbReference type="Pfam" id="PF05768">
    <property type="entry name" value="Glrx-like"/>
    <property type="match status" value="1"/>
</dbReference>
<dbReference type="InterPro" id="IPR036249">
    <property type="entry name" value="Thioredoxin-like_sf"/>
</dbReference>
<evidence type="ECO:0000313" key="2">
    <source>
        <dbReference type="Proteomes" id="UP000035720"/>
    </source>
</evidence>
<reference evidence="1 2" key="1">
    <citation type="journal article" date="2013" name="ISME J.">
        <title>A metabolic model for members of the genus Tetrasphaera involved in enhanced biological phosphorus removal.</title>
        <authorList>
            <person name="Kristiansen R."/>
            <person name="Nguyen H.T.T."/>
            <person name="Saunders A.M."/>
            <person name="Nielsen J.L."/>
            <person name="Wimmer R."/>
            <person name="Le V.Q."/>
            <person name="McIlroy S.J."/>
            <person name="Petrovski S."/>
            <person name="Seviour R.J."/>
            <person name="Calteau A."/>
            <person name="Nielsen K.L."/>
            <person name="Nielsen P.H."/>
        </authorList>
    </citation>
    <scope>NUCLEOTIDE SEQUENCE [LARGE SCALE GENOMIC DNA]</scope>
    <source>
        <strain evidence="1 2">Ben 74</strain>
    </source>
</reference>
<comment type="caution">
    <text evidence="1">The sequence shown here is derived from an EMBL/GenBank/DDBJ whole genome shotgun (WGS) entry which is preliminary data.</text>
</comment>
<dbReference type="STRING" id="1193518.BN13_660018"/>
<dbReference type="AlphaFoldDB" id="A0A077MFY9"/>
<evidence type="ECO:0000313" key="1">
    <source>
        <dbReference type="EMBL" id="CCI54263.1"/>
    </source>
</evidence>
<proteinExistence type="predicted"/>
<dbReference type="EMBL" id="CAJC01000179">
    <property type="protein sequence ID" value="CCI54263.1"/>
    <property type="molecule type" value="Genomic_DNA"/>
</dbReference>
<dbReference type="InterPro" id="IPR008554">
    <property type="entry name" value="Glutaredoxin-like"/>
</dbReference>
<organism evidence="1 2">
    <name type="scientific">Nostocoides jenkinsii Ben 74</name>
    <dbReference type="NCBI Taxonomy" id="1193518"/>
    <lineage>
        <taxon>Bacteria</taxon>
        <taxon>Bacillati</taxon>
        <taxon>Actinomycetota</taxon>
        <taxon>Actinomycetes</taxon>
        <taxon>Micrococcales</taxon>
        <taxon>Intrasporangiaceae</taxon>
        <taxon>Nostocoides</taxon>
    </lineage>
</organism>
<sequence length="90" mass="9969">MSAHDPVHLADEPVVLVTRPGCHLCDIVRPVLVEETAAAGVAWTEVSLSERPDLEARFGELVPVTLIDGFIHDYWRLDRERLRAALAALT</sequence>
<dbReference type="Gene3D" id="3.40.30.10">
    <property type="entry name" value="Glutaredoxin"/>
    <property type="match status" value="1"/>
</dbReference>
<gene>
    <name evidence="1" type="ORF">BN13_660018</name>
</gene>
<protein>
    <submittedName>
        <fullName evidence="1">Glutaredoxin 2</fullName>
    </submittedName>
</protein>
<keyword evidence="2" id="KW-1185">Reference proteome</keyword>
<dbReference type="Proteomes" id="UP000035720">
    <property type="component" value="Unassembled WGS sequence"/>
</dbReference>
<dbReference type="RefSeq" id="WP_235434017.1">
    <property type="nucleotide sequence ID" value="NZ_HF571038.1"/>
</dbReference>
<dbReference type="SUPFAM" id="SSF52833">
    <property type="entry name" value="Thioredoxin-like"/>
    <property type="match status" value="1"/>
</dbReference>